<dbReference type="Gene3D" id="2.60.120.380">
    <property type="match status" value="2"/>
</dbReference>
<dbReference type="Proteomes" id="UP000886886">
    <property type="component" value="Unassembled WGS sequence"/>
</dbReference>
<sequence>MREKWKSLGALLLMLCFCYLLAPVKAEANSMATAQTIGVNGYYTGTLTENEKVYFYKVTLPSSGCLRMENVTSTMKRFGIQLYRGDTQKAIDDATLYENGGVPGMGTFEWELTKGTYYIRVIGNYGYSSSENYTGSYQFGLKFTSAGVNHPETNNMINQAYGISVGGQIKGHMSMTDPVDFYRITMPSAGKLSITYLAGINRLGVTVYSENYSDITGETAYWDSASKTASGTMNFYLGAGTYYLRVVNSYEYSDGGSNSSDALGSYSFQTAVENAGVNHVEPNNSLPQA</sequence>
<reference evidence="2" key="1">
    <citation type="submission" date="2020-10" db="EMBL/GenBank/DDBJ databases">
        <authorList>
            <person name="Gilroy R."/>
        </authorList>
    </citation>
    <scope>NUCLEOTIDE SEQUENCE</scope>
    <source>
        <strain evidence="2">ChiSjej3B21-11622</strain>
    </source>
</reference>
<feature type="chain" id="PRO_5038996532" description="Peptidase C-terminal archaeal/bacterial domain-containing protein" evidence="1">
    <location>
        <begin position="23"/>
        <end position="289"/>
    </location>
</feature>
<comment type="caution">
    <text evidence="2">The sequence shown here is derived from an EMBL/GenBank/DDBJ whole genome shotgun (WGS) entry which is preliminary data.</text>
</comment>
<dbReference type="EMBL" id="DVFT01000219">
    <property type="protein sequence ID" value="HIQ97819.1"/>
    <property type="molecule type" value="Genomic_DNA"/>
</dbReference>
<feature type="signal peptide" evidence="1">
    <location>
        <begin position="1"/>
        <end position="22"/>
    </location>
</feature>
<keyword evidence="1" id="KW-0732">Signal</keyword>
<gene>
    <name evidence="2" type="ORF">IAB26_14820</name>
</gene>
<dbReference type="SUPFAM" id="SSF89260">
    <property type="entry name" value="Collagen-binding domain"/>
    <property type="match status" value="2"/>
</dbReference>
<name>A0A9D1D3F9_9FIRM</name>
<reference evidence="2" key="2">
    <citation type="journal article" date="2021" name="PeerJ">
        <title>Extensive microbial diversity within the chicken gut microbiome revealed by metagenomics and culture.</title>
        <authorList>
            <person name="Gilroy R."/>
            <person name="Ravi A."/>
            <person name="Getino M."/>
            <person name="Pursley I."/>
            <person name="Horton D.L."/>
            <person name="Alikhan N.F."/>
            <person name="Baker D."/>
            <person name="Gharbi K."/>
            <person name="Hall N."/>
            <person name="Watson M."/>
            <person name="Adriaenssens E.M."/>
            <person name="Foster-Nyarko E."/>
            <person name="Jarju S."/>
            <person name="Secka A."/>
            <person name="Antonio M."/>
            <person name="Oren A."/>
            <person name="Chaudhuri R.R."/>
            <person name="La Ragione R."/>
            <person name="Hildebrand F."/>
            <person name="Pallen M.J."/>
        </authorList>
    </citation>
    <scope>NUCLEOTIDE SEQUENCE</scope>
    <source>
        <strain evidence="2">ChiSjej3B21-11622</strain>
    </source>
</reference>
<accession>A0A9D1D3F9</accession>
<evidence type="ECO:0008006" key="4">
    <source>
        <dbReference type="Google" id="ProtNLM"/>
    </source>
</evidence>
<proteinExistence type="predicted"/>
<evidence type="ECO:0000313" key="3">
    <source>
        <dbReference type="Proteomes" id="UP000886886"/>
    </source>
</evidence>
<feature type="non-terminal residue" evidence="2">
    <location>
        <position position="289"/>
    </location>
</feature>
<dbReference type="AlphaFoldDB" id="A0A9D1D3F9"/>
<organism evidence="2 3">
    <name type="scientific">Candidatus Limivivens merdigallinarum</name>
    <dbReference type="NCBI Taxonomy" id="2840859"/>
    <lineage>
        <taxon>Bacteria</taxon>
        <taxon>Bacillati</taxon>
        <taxon>Bacillota</taxon>
        <taxon>Clostridia</taxon>
        <taxon>Lachnospirales</taxon>
        <taxon>Lachnospiraceae</taxon>
        <taxon>Lachnospiraceae incertae sedis</taxon>
        <taxon>Candidatus Limivivens</taxon>
    </lineage>
</organism>
<evidence type="ECO:0000313" key="2">
    <source>
        <dbReference type="EMBL" id="HIQ97819.1"/>
    </source>
</evidence>
<evidence type="ECO:0000256" key="1">
    <source>
        <dbReference type="SAM" id="SignalP"/>
    </source>
</evidence>
<protein>
    <recommendedName>
        <fullName evidence="4">Peptidase C-terminal archaeal/bacterial domain-containing protein</fullName>
    </recommendedName>
</protein>